<dbReference type="PANTHER" id="PTHR30562">
    <property type="entry name" value="UVRC/OXIDOREDUCTASE"/>
    <property type="match status" value="1"/>
</dbReference>
<dbReference type="GO" id="GO:0003887">
    <property type="term" value="F:DNA-directed DNA polymerase activity"/>
    <property type="evidence" value="ECO:0007669"/>
    <property type="project" value="UniProtKB-EC"/>
</dbReference>
<keyword evidence="1" id="KW-0540">Nuclease</keyword>
<dbReference type="GO" id="GO:0006260">
    <property type="term" value="P:DNA replication"/>
    <property type="evidence" value="ECO:0007669"/>
    <property type="project" value="InterPro"/>
</dbReference>
<dbReference type="NCBIfam" id="TIGR00573">
    <property type="entry name" value="dnaq"/>
    <property type="match status" value="1"/>
</dbReference>
<dbReference type="SUPFAM" id="SSF53098">
    <property type="entry name" value="Ribonuclease H-like"/>
    <property type="match status" value="1"/>
</dbReference>
<dbReference type="Gene3D" id="3.30.420.10">
    <property type="entry name" value="Ribonuclease H-like superfamily/Ribonuclease H"/>
    <property type="match status" value="1"/>
</dbReference>
<dbReference type="InterPro" id="IPR000305">
    <property type="entry name" value="GIY-YIG_endonuc"/>
</dbReference>
<dbReference type="Pfam" id="PF01541">
    <property type="entry name" value="GIY-YIG"/>
    <property type="match status" value="1"/>
</dbReference>
<dbReference type="FunFam" id="3.30.420.10:FF:000045">
    <property type="entry name" value="3'-5' exonuclease DinG"/>
    <property type="match status" value="1"/>
</dbReference>
<evidence type="ECO:0000313" key="5">
    <source>
        <dbReference type="Proteomes" id="UP000554054"/>
    </source>
</evidence>
<dbReference type="RefSeq" id="WP_185989824.1">
    <property type="nucleotide sequence ID" value="NZ_JACCAE010000001.1"/>
</dbReference>
<dbReference type="Gene3D" id="3.40.1440.10">
    <property type="entry name" value="GIY-YIG endonuclease"/>
    <property type="match status" value="1"/>
</dbReference>
<dbReference type="InterPro" id="IPR036397">
    <property type="entry name" value="RNaseH_sf"/>
</dbReference>
<evidence type="ECO:0000259" key="2">
    <source>
        <dbReference type="PROSITE" id="PS50151"/>
    </source>
</evidence>
<dbReference type="PROSITE" id="PS50164">
    <property type="entry name" value="GIY_YIG"/>
    <property type="match status" value="1"/>
</dbReference>
<evidence type="ECO:0000313" key="4">
    <source>
        <dbReference type="EMBL" id="NYF96821.1"/>
    </source>
</evidence>
<dbReference type="EMBL" id="JACCAE010000001">
    <property type="protein sequence ID" value="NYF96821.1"/>
    <property type="molecule type" value="Genomic_DNA"/>
</dbReference>
<dbReference type="InterPro" id="IPR035901">
    <property type="entry name" value="GIY-YIG_endonuc_sf"/>
</dbReference>
<keyword evidence="5" id="KW-1185">Reference proteome</keyword>
<dbReference type="CDD" id="cd06127">
    <property type="entry name" value="DEDDh"/>
    <property type="match status" value="1"/>
</dbReference>
<gene>
    <name evidence="4" type="ORF">BJY20_000213</name>
</gene>
<dbReference type="InterPro" id="IPR006054">
    <property type="entry name" value="DnaQ"/>
</dbReference>
<feature type="domain" description="GIY-YIG" evidence="3">
    <location>
        <begin position="219"/>
        <end position="297"/>
    </location>
</feature>
<dbReference type="GO" id="GO:0006289">
    <property type="term" value="P:nucleotide-excision repair"/>
    <property type="evidence" value="ECO:0007669"/>
    <property type="project" value="InterPro"/>
</dbReference>
<dbReference type="Pfam" id="PF00929">
    <property type="entry name" value="RNase_T"/>
    <property type="match status" value="1"/>
</dbReference>
<sequence length="563" mass="60295">MQVVQDRLDDLGTPLAEVTFVVVDLETTGGSVRDCGITEIGAVKVRGGEVLGELQSFVNPGVPIPAFIQSLTGITDAMVRDAPRTGTAVAGFLEFAKGAVLVAHNAGFDIGFLKAACAAHDLRWPGSQVVDTVRLARQVVSRDEVSNHKLGTLARHFGAATTPDHRALHDARATVDVLHGLIGRLGSVGVDTLEELGSYSCKVSDAQRRKRHLADGLPQAPGVYVFFGEHDEPLYVGTSVDIRTRVRSYFTASEQRRRMSEMVALAVRVTPIVCATTLEAQVRELRLIAEHKPRYNRRSRNPERVWWLKLTDEAFPRLSIVRSVGGDDLAYAGPFGSRGRAEEAMAALHDAVPLRQCLTRISPRKPTSACALAQMGRCAAPCTGAVTVDEYAETVADAARVLLGDSRNAVAAARERMRTLSEGERFEEAAALRDRLASLVRGASRNQRAAPVREAVEIVAGRRAPRGGWDLVCVRHGRLAGSTHSPAGADPMPYVAALRASAEVVPAPTGPGTSALPDETELVLRWLEAEGTRLVHVDGAWTCPVGGAAAAHQELAPALGWAS</sequence>
<dbReference type="SMART" id="SM00479">
    <property type="entry name" value="EXOIII"/>
    <property type="match status" value="1"/>
</dbReference>
<keyword evidence="4" id="KW-0548">Nucleotidyltransferase</keyword>
<dbReference type="PANTHER" id="PTHR30562:SF1">
    <property type="entry name" value="UVRABC SYSTEM PROTEIN C"/>
    <property type="match status" value="1"/>
</dbReference>
<dbReference type="Proteomes" id="UP000554054">
    <property type="component" value="Unassembled WGS sequence"/>
</dbReference>
<keyword evidence="1" id="KW-0269">Exonuclease</keyword>
<reference evidence="4 5" key="1">
    <citation type="submission" date="2020-07" db="EMBL/GenBank/DDBJ databases">
        <title>Sequencing the genomes of 1000 actinobacteria strains.</title>
        <authorList>
            <person name="Klenk H.-P."/>
        </authorList>
    </citation>
    <scope>NUCLEOTIDE SEQUENCE [LARGE SCALE GENOMIC DNA]</scope>
    <source>
        <strain evidence="4 5">DSM 26154</strain>
    </source>
</reference>
<name>A0A852VTB8_9MICO</name>
<feature type="domain" description="UVR" evidence="2">
    <location>
        <begin position="407"/>
        <end position="442"/>
    </location>
</feature>
<dbReference type="SUPFAM" id="SSF82771">
    <property type="entry name" value="GIY-YIG endonuclease"/>
    <property type="match status" value="1"/>
</dbReference>
<accession>A0A852VTB8</accession>
<protein>
    <submittedName>
        <fullName evidence="4">DNA polymerase-3 subunit epsilon</fullName>
        <ecNumber evidence="4">2.7.7.7</ecNumber>
    </submittedName>
</protein>
<dbReference type="InterPro" id="IPR036876">
    <property type="entry name" value="UVR_dom_sf"/>
</dbReference>
<dbReference type="SUPFAM" id="SSF46600">
    <property type="entry name" value="C-terminal UvrC-binding domain of UvrB"/>
    <property type="match status" value="1"/>
</dbReference>
<dbReference type="PROSITE" id="PS50151">
    <property type="entry name" value="UVR"/>
    <property type="match status" value="1"/>
</dbReference>
<evidence type="ECO:0000259" key="3">
    <source>
        <dbReference type="PROSITE" id="PS50164"/>
    </source>
</evidence>
<evidence type="ECO:0000256" key="1">
    <source>
        <dbReference type="ARBA" id="ARBA00022839"/>
    </source>
</evidence>
<dbReference type="SMART" id="SM00465">
    <property type="entry name" value="GIYc"/>
    <property type="match status" value="1"/>
</dbReference>
<dbReference type="InterPro" id="IPR013520">
    <property type="entry name" value="Ribonucl_H"/>
</dbReference>
<keyword evidence="1" id="KW-0378">Hydrolase</keyword>
<dbReference type="GO" id="GO:0009380">
    <property type="term" value="C:excinuclease repair complex"/>
    <property type="evidence" value="ECO:0007669"/>
    <property type="project" value="TreeGrafter"/>
</dbReference>
<dbReference type="CDD" id="cd10434">
    <property type="entry name" value="GIY-YIG_UvrC_Cho"/>
    <property type="match status" value="1"/>
</dbReference>
<dbReference type="InterPro" id="IPR001943">
    <property type="entry name" value="UVR_dom"/>
</dbReference>
<keyword evidence="4" id="KW-0808">Transferase</keyword>
<organism evidence="4 5">
    <name type="scientific">Janibacter cremeus</name>
    <dbReference type="NCBI Taxonomy" id="1285192"/>
    <lineage>
        <taxon>Bacteria</taxon>
        <taxon>Bacillati</taxon>
        <taxon>Actinomycetota</taxon>
        <taxon>Actinomycetes</taxon>
        <taxon>Micrococcales</taxon>
        <taxon>Intrasporangiaceae</taxon>
        <taxon>Janibacter</taxon>
    </lineage>
</organism>
<dbReference type="EC" id="2.7.7.7" evidence="4"/>
<dbReference type="InterPro" id="IPR012337">
    <property type="entry name" value="RNaseH-like_sf"/>
</dbReference>
<comment type="caution">
    <text evidence="4">The sequence shown here is derived from an EMBL/GenBank/DDBJ whole genome shotgun (WGS) entry which is preliminary data.</text>
</comment>
<proteinExistence type="predicted"/>
<dbReference type="GO" id="GO:0004527">
    <property type="term" value="F:exonuclease activity"/>
    <property type="evidence" value="ECO:0007669"/>
    <property type="project" value="UniProtKB-KW"/>
</dbReference>
<dbReference type="InterPro" id="IPR047296">
    <property type="entry name" value="GIY-YIG_UvrC_Cho"/>
</dbReference>
<dbReference type="GO" id="GO:0003677">
    <property type="term" value="F:DNA binding"/>
    <property type="evidence" value="ECO:0007669"/>
    <property type="project" value="InterPro"/>
</dbReference>
<dbReference type="InterPro" id="IPR050066">
    <property type="entry name" value="UvrABC_protein_C"/>
</dbReference>
<dbReference type="NCBIfam" id="NF005907">
    <property type="entry name" value="PRK07883.1-5"/>
    <property type="match status" value="1"/>
</dbReference>
<dbReference type="NCBIfam" id="NF005905">
    <property type="entry name" value="PRK07883.1-3"/>
    <property type="match status" value="1"/>
</dbReference>
<dbReference type="AlphaFoldDB" id="A0A852VTB8"/>